<feature type="compositionally biased region" description="Polar residues" evidence="1">
    <location>
        <begin position="35"/>
        <end position="48"/>
    </location>
</feature>
<dbReference type="EMBL" id="ADER01000007">
    <property type="protein sequence ID" value="EIK81872.1"/>
    <property type="molecule type" value="Genomic_DNA"/>
</dbReference>
<feature type="non-terminal residue" evidence="2">
    <location>
        <position position="1"/>
    </location>
</feature>
<reference evidence="2 3" key="1">
    <citation type="journal article" date="2012" name="J. Bacteriol.">
        <title>Comparative Genomic Analyses of 17 Clinical Isolates of Gardnerella vaginalis Provide Evidence of Multiple Genetically Isolated Clades Consistent with Subspeciation into Genovars.</title>
        <authorList>
            <person name="Ahmed A."/>
            <person name="Earl J."/>
            <person name="Retchless A."/>
            <person name="Hillier S."/>
            <person name="Rabe L."/>
            <person name="Cherpes T."/>
            <person name="Powell E."/>
            <person name="Janto B."/>
            <person name="Eutsey R."/>
            <person name="Hiller N.L."/>
            <person name="Boissy R."/>
            <person name="Dahlgreen M."/>
            <person name="Hall B."/>
            <person name="Costerton J."/>
            <person name="Post J.C."/>
            <person name="Hu F."/>
            <person name="Ehrlich G."/>
        </authorList>
    </citation>
    <scope>NUCLEOTIDE SEQUENCE [LARGE SCALE GENOMIC DNA]</scope>
    <source>
        <strain evidence="2 3">1400E</strain>
    </source>
</reference>
<evidence type="ECO:0000313" key="2">
    <source>
        <dbReference type="EMBL" id="EIK81872.1"/>
    </source>
</evidence>
<accession>I4LY32</accession>
<proteinExistence type="predicted"/>
<organism evidence="2 3">
    <name type="scientific">Gardnerella vaginalis 1400E</name>
    <dbReference type="NCBI Taxonomy" id="698956"/>
    <lineage>
        <taxon>Bacteria</taxon>
        <taxon>Bacillati</taxon>
        <taxon>Actinomycetota</taxon>
        <taxon>Actinomycetes</taxon>
        <taxon>Bifidobacteriales</taxon>
        <taxon>Bifidobacteriaceae</taxon>
        <taxon>Gardnerella</taxon>
    </lineage>
</organism>
<protein>
    <submittedName>
        <fullName evidence="2">Uncharacterized protein</fullName>
    </submittedName>
</protein>
<comment type="caution">
    <text evidence="2">The sequence shown here is derived from an EMBL/GenBank/DDBJ whole genome shotgun (WGS) entry which is preliminary data.</text>
</comment>
<name>I4LY32_GARVA</name>
<sequence length="55" mass="6247">NPKREQTQASIHAFVSHSTQNGNKLRKIENKHQAKSSQNHIHTKSILSSHMKECA</sequence>
<evidence type="ECO:0000256" key="1">
    <source>
        <dbReference type="SAM" id="MobiDB-lite"/>
    </source>
</evidence>
<gene>
    <name evidence="2" type="ORF">CGSMWGv1400E_01537</name>
</gene>
<dbReference type="Proteomes" id="UP000004884">
    <property type="component" value="Unassembled WGS sequence"/>
</dbReference>
<evidence type="ECO:0000313" key="3">
    <source>
        <dbReference type="Proteomes" id="UP000004884"/>
    </source>
</evidence>
<dbReference type="AlphaFoldDB" id="I4LY32"/>
<feature type="region of interest" description="Disordered" evidence="1">
    <location>
        <begin position="32"/>
        <end position="55"/>
    </location>
</feature>